<comment type="caution">
    <text evidence="3">The sequence shown here is derived from an EMBL/GenBank/DDBJ whole genome shotgun (WGS) entry which is preliminary data.</text>
</comment>
<feature type="compositionally biased region" description="Basic and acidic residues" evidence="1">
    <location>
        <begin position="344"/>
        <end position="354"/>
    </location>
</feature>
<feature type="transmembrane region" description="Helical" evidence="2">
    <location>
        <begin position="283"/>
        <end position="299"/>
    </location>
</feature>
<protein>
    <submittedName>
        <fullName evidence="3">Uncharacterized protein</fullName>
    </submittedName>
</protein>
<dbReference type="Proteomes" id="UP000251047">
    <property type="component" value="Unassembled WGS sequence"/>
</dbReference>
<feature type="transmembrane region" description="Helical" evidence="2">
    <location>
        <begin position="193"/>
        <end position="217"/>
    </location>
</feature>
<accession>A0A364VBV9</accession>
<gene>
    <name evidence="3" type="ORF">CWC39_04840</name>
</gene>
<organism evidence="3 4">
    <name type="scientific">Corynebacterium heidelbergense</name>
    <dbReference type="NCBI Taxonomy" id="2055947"/>
    <lineage>
        <taxon>Bacteria</taxon>
        <taxon>Bacillati</taxon>
        <taxon>Actinomycetota</taxon>
        <taxon>Actinomycetes</taxon>
        <taxon>Mycobacteriales</taxon>
        <taxon>Corynebacteriaceae</taxon>
        <taxon>Corynebacterium</taxon>
    </lineage>
</organism>
<name>A0A364VBV9_9CORY</name>
<proteinExistence type="predicted"/>
<feature type="region of interest" description="Disordered" evidence="1">
    <location>
        <begin position="306"/>
        <end position="371"/>
    </location>
</feature>
<feature type="region of interest" description="Disordered" evidence="1">
    <location>
        <begin position="70"/>
        <end position="97"/>
    </location>
</feature>
<keyword evidence="2" id="KW-1133">Transmembrane helix</keyword>
<dbReference type="AlphaFoldDB" id="A0A364VBV9"/>
<evidence type="ECO:0000313" key="4">
    <source>
        <dbReference type="Proteomes" id="UP000251047"/>
    </source>
</evidence>
<sequence>MIVSEIERWVLQHPKLGKLEVLVGTAAQLRAEDEGFPADVAKKQPGKADVILNAAANPVGLVARKLPHKGSVKSAAGEVTSTNNKDRNPGSDRQEPRHIIVRRDGRVLARWEDIADRSVGVGKSQKGPEPGKFSGFGAGGGSPRLDIEVSLTREWVREVTLRHGKEVVVFDAPAGSRAQWRQEEMAASPFKRWLFPILAGMGKGGWAVVVLVLGPLVGRLIDWVLSFLPDFDIPWPHINWPHINWPHIDWPDIHLPHINWPHIPFPHIELPDWVVWTMEHQRIWMPIVLGIFIGIGAVRRHKRSQRVKQEWQEGSGAGQPPSERDDGETAVGGEQRELSPTGRTRQEELERLAADMRSLGTRGFAKRRHPE</sequence>
<keyword evidence="2" id="KW-0472">Membrane</keyword>
<feature type="compositionally biased region" description="Basic and acidic residues" evidence="1">
    <location>
        <begin position="84"/>
        <end position="97"/>
    </location>
</feature>
<dbReference type="EMBL" id="PHQP01000027">
    <property type="protein sequence ID" value="RAV34139.1"/>
    <property type="molecule type" value="Genomic_DNA"/>
</dbReference>
<evidence type="ECO:0000256" key="1">
    <source>
        <dbReference type="SAM" id="MobiDB-lite"/>
    </source>
</evidence>
<keyword evidence="2" id="KW-0812">Transmembrane</keyword>
<evidence type="ECO:0000313" key="3">
    <source>
        <dbReference type="EMBL" id="RAV34139.1"/>
    </source>
</evidence>
<reference evidence="3 4" key="1">
    <citation type="journal article" date="2018" name="Syst. Appl. Microbiol.">
        <title>Corynebacterium heidelbergense sp. nov., isolated from the preen glands of Egyptian geese (Alopochen aegyptiacus).</title>
        <authorList>
            <person name="Braun M.S."/>
            <person name="Wang E."/>
            <person name="Zimmermann S."/>
            <person name="Wink M."/>
        </authorList>
    </citation>
    <scope>NUCLEOTIDE SEQUENCE [LARGE SCALE GENOMIC DNA]</scope>
    <source>
        <strain evidence="3 4">DSM 104638</strain>
    </source>
</reference>
<evidence type="ECO:0000256" key="2">
    <source>
        <dbReference type="SAM" id="Phobius"/>
    </source>
</evidence>